<evidence type="ECO:0000313" key="1">
    <source>
        <dbReference type="Proteomes" id="UP000050795"/>
    </source>
</evidence>
<dbReference type="AlphaFoldDB" id="A0AA85K0T7"/>
<sequence length="170" mass="19471">MFITLLTVFCLINNFYLSTALALKIVTFKKKMYHGDVECAKLASAYCNKRCLFNLCGKIFTNVLNTIGRASKPEELCVNFQVCNATKVSKYFTERDDIESCRKCQVLSKSVSKLMYSRESSERLHESIHSGCSFFEEYKDQCIDYSKSLLDNVKEIVHFNLGKVCKVSCQ</sequence>
<evidence type="ECO:0008006" key="3">
    <source>
        <dbReference type="Google" id="ProtNLM"/>
    </source>
</evidence>
<dbReference type="InterPro" id="IPR011001">
    <property type="entry name" value="Saposin-like"/>
</dbReference>
<protein>
    <recommendedName>
        <fullName evidence="3">Saposin B-type domain-containing protein</fullName>
    </recommendedName>
</protein>
<dbReference type="Proteomes" id="UP000050795">
    <property type="component" value="Unassembled WGS sequence"/>
</dbReference>
<proteinExistence type="predicted"/>
<organism evidence="1 2">
    <name type="scientific">Trichobilharzia regenti</name>
    <name type="common">Nasal bird schistosome</name>
    <dbReference type="NCBI Taxonomy" id="157069"/>
    <lineage>
        <taxon>Eukaryota</taxon>
        <taxon>Metazoa</taxon>
        <taxon>Spiralia</taxon>
        <taxon>Lophotrochozoa</taxon>
        <taxon>Platyhelminthes</taxon>
        <taxon>Trematoda</taxon>
        <taxon>Digenea</taxon>
        <taxon>Strigeidida</taxon>
        <taxon>Schistosomatoidea</taxon>
        <taxon>Schistosomatidae</taxon>
        <taxon>Trichobilharzia</taxon>
    </lineage>
</organism>
<dbReference type="SUPFAM" id="SSF47862">
    <property type="entry name" value="Saposin"/>
    <property type="match status" value="1"/>
</dbReference>
<reference evidence="1" key="1">
    <citation type="submission" date="2022-06" db="EMBL/GenBank/DDBJ databases">
        <authorList>
            <person name="Berger JAMES D."/>
            <person name="Berger JAMES D."/>
        </authorList>
    </citation>
    <scope>NUCLEOTIDE SEQUENCE [LARGE SCALE GENOMIC DNA]</scope>
</reference>
<name>A0AA85K0T7_TRIRE</name>
<evidence type="ECO:0000313" key="2">
    <source>
        <dbReference type="WBParaSite" id="TREG1_69970.1"/>
    </source>
</evidence>
<keyword evidence="1" id="KW-1185">Reference proteome</keyword>
<reference evidence="2" key="2">
    <citation type="submission" date="2023-11" db="UniProtKB">
        <authorList>
            <consortium name="WormBaseParasite"/>
        </authorList>
    </citation>
    <scope>IDENTIFICATION</scope>
</reference>
<dbReference type="WBParaSite" id="TREG1_69970.1">
    <property type="protein sequence ID" value="TREG1_69970.1"/>
    <property type="gene ID" value="TREG1_69970"/>
</dbReference>
<accession>A0AA85K0T7</accession>